<feature type="compositionally biased region" description="Basic and acidic residues" evidence="1">
    <location>
        <begin position="263"/>
        <end position="274"/>
    </location>
</feature>
<dbReference type="HOGENOM" id="CLU_967105_0_0_1"/>
<evidence type="ECO:0000256" key="1">
    <source>
        <dbReference type="SAM" id="MobiDB-lite"/>
    </source>
</evidence>
<sequence length="288" mass="34017">MIKCTDKNFLSRSRTQPAQSPQRAVHAPLPRAQRGAQEVRRGPLDRRNRADRLRARLRGRRRHKGDEGPDVFRRVRRRLHRAVVRHGVADQEARHQRGQWPRPRRRLRARHDGRHHVLLRRRQLRPARDQAGHHSRRGRLAEADARHWQKPRYGAHPHRQLLLRQAGRRVGARREGVRHAAGVLGRRDRNRRKDCQLQPHRRQGLQGGCEQESGSWSQGRRRVRAKGLPRVVWQPGPEDWHGRLCGEEEARVEPRVERFCFTRSKGENTNERRRGNANLVDSWPKKEM</sequence>
<feature type="region of interest" description="Disordered" evidence="1">
    <location>
        <begin position="1"/>
        <end position="69"/>
    </location>
</feature>
<feature type="compositionally biased region" description="Basic and acidic residues" evidence="1">
    <location>
        <begin position="37"/>
        <end position="54"/>
    </location>
</feature>
<gene>
    <name evidence="2" type="ORF">PV09_01060</name>
</gene>
<feature type="compositionally biased region" description="Basic and acidic residues" evidence="1">
    <location>
        <begin position="185"/>
        <end position="195"/>
    </location>
</feature>
<feature type="compositionally biased region" description="Polar residues" evidence="1">
    <location>
        <begin position="8"/>
        <end position="22"/>
    </location>
</feature>
<dbReference type="GeneID" id="27309033"/>
<dbReference type="InParanoid" id="A0A0D1XZ95"/>
<keyword evidence="3" id="KW-1185">Reference proteome</keyword>
<reference evidence="2 3" key="1">
    <citation type="submission" date="2015-01" db="EMBL/GenBank/DDBJ databases">
        <title>The Genome Sequence of Ochroconis gallopava CBS43764.</title>
        <authorList>
            <consortium name="The Broad Institute Genomics Platform"/>
            <person name="Cuomo C."/>
            <person name="de Hoog S."/>
            <person name="Gorbushina A."/>
            <person name="Stielow B."/>
            <person name="Teixiera M."/>
            <person name="Abouelleil A."/>
            <person name="Chapman S.B."/>
            <person name="Priest M."/>
            <person name="Young S.K."/>
            <person name="Wortman J."/>
            <person name="Nusbaum C."/>
            <person name="Birren B."/>
        </authorList>
    </citation>
    <scope>NUCLEOTIDE SEQUENCE [LARGE SCALE GENOMIC DNA]</scope>
    <source>
        <strain evidence="2 3">CBS 43764</strain>
    </source>
</reference>
<name>A0A0D1XZ95_9PEZI</name>
<feature type="region of interest" description="Disordered" evidence="1">
    <location>
        <begin position="185"/>
        <end position="223"/>
    </location>
</feature>
<evidence type="ECO:0000313" key="3">
    <source>
        <dbReference type="Proteomes" id="UP000053259"/>
    </source>
</evidence>
<dbReference type="RefSeq" id="XP_016217995.1">
    <property type="nucleotide sequence ID" value="XM_016353900.1"/>
</dbReference>
<dbReference type="AlphaFoldDB" id="A0A0D1XZ95"/>
<organism evidence="2 3">
    <name type="scientific">Verruconis gallopava</name>
    <dbReference type="NCBI Taxonomy" id="253628"/>
    <lineage>
        <taxon>Eukaryota</taxon>
        <taxon>Fungi</taxon>
        <taxon>Dikarya</taxon>
        <taxon>Ascomycota</taxon>
        <taxon>Pezizomycotina</taxon>
        <taxon>Dothideomycetes</taxon>
        <taxon>Pleosporomycetidae</taxon>
        <taxon>Venturiales</taxon>
        <taxon>Sympoventuriaceae</taxon>
        <taxon>Verruconis</taxon>
    </lineage>
</organism>
<dbReference type="VEuPathDB" id="FungiDB:PV09_01060"/>
<dbReference type="Proteomes" id="UP000053259">
    <property type="component" value="Unassembled WGS sequence"/>
</dbReference>
<accession>A0A0D1XZ95</accession>
<protein>
    <submittedName>
        <fullName evidence="2">Uncharacterized protein</fullName>
    </submittedName>
</protein>
<proteinExistence type="predicted"/>
<feature type="region of interest" description="Disordered" evidence="1">
    <location>
        <begin position="263"/>
        <end position="288"/>
    </location>
</feature>
<dbReference type="EMBL" id="KN847531">
    <property type="protein sequence ID" value="KIW08126.1"/>
    <property type="molecule type" value="Genomic_DNA"/>
</dbReference>
<evidence type="ECO:0000313" key="2">
    <source>
        <dbReference type="EMBL" id="KIW08126.1"/>
    </source>
</evidence>